<keyword evidence="2" id="KW-0614">Plasmid</keyword>
<proteinExistence type="predicted"/>
<feature type="signal peptide" evidence="1">
    <location>
        <begin position="1"/>
        <end position="32"/>
    </location>
</feature>
<sequence>MLRSSVCRCTAAMTSSISLPLFCVFSSSSRCAPASLAVCLSMSRAEDSSRVRSFCACSNRRPVIFSHSVRFTKSLSDSRFFSARASSSRRISLLIRMLRVVVFVVMAKRPVNGVFADRTQQA</sequence>
<name>A0A8F5ZAK0_EDWPI</name>
<geneLocation type="plasmid" evidence="2">
    <name>unnamed</name>
</geneLocation>
<feature type="chain" id="PRO_5034415679" evidence="1">
    <location>
        <begin position="33"/>
        <end position="122"/>
    </location>
</feature>
<keyword evidence="1" id="KW-0732">Signal</keyword>
<evidence type="ECO:0000313" key="2">
    <source>
        <dbReference type="EMBL" id="QXO85648.1"/>
    </source>
</evidence>
<evidence type="ECO:0000256" key="1">
    <source>
        <dbReference type="SAM" id="SignalP"/>
    </source>
</evidence>
<dbReference type="AlphaFoldDB" id="A0A8F5ZAK0"/>
<dbReference type="EMBL" id="MZ098227">
    <property type="protein sequence ID" value="QXO85648.1"/>
    <property type="molecule type" value="Genomic_DNA"/>
</dbReference>
<protein>
    <submittedName>
        <fullName evidence="2">DNA replication regulator SLD3</fullName>
    </submittedName>
</protein>
<organism evidence="2">
    <name type="scientific">Edwardsiella piscicida</name>
    <dbReference type="NCBI Taxonomy" id="1263550"/>
    <lineage>
        <taxon>Bacteria</taxon>
        <taxon>Pseudomonadati</taxon>
        <taxon>Pseudomonadota</taxon>
        <taxon>Gammaproteobacteria</taxon>
        <taxon>Enterobacterales</taxon>
        <taxon>Hafniaceae</taxon>
        <taxon>Edwardsiella</taxon>
    </lineage>
</organism>
<reference evidence="2" key="1">
    <citation type="journal article" date="2021" name="J. Fish Dis.">
        <title>Genetic variability of Edwardsiella piscicida isolates from Mississippi catfish aquaculture with an assessment of virulence in channel and channel x blue hybrid catfish.</title>
        <authorList>
            <person name="Lopez-Porras A."/>
            <person name="Griffin M.J."/>
            <person name="Armwood A.R."/>
            <person name="Camus A.C."/>
            <person name="Waldbieser G.C."/>
            <person name="Ware C."/>
            <person name="Richardson B."/>
            <person name="Greenway T.E."/>
            <person name="Rosser T.G."/>
            <person name="Aarattuthodiyil S."/>
            <person name="Wise D.J."/>
        </authorList>
    </citation>
    <scope>NUCLEOTIDE SEQUENCE</scope>
    <source>
        <plasmid evidence="2">unnamed</plasmid>
    </source>
</reference>
<accession>A0A8F5ZAK0</accession>